<keyword evidence="1" id="KW-1133">Transmembrane helix</keyword>
<name>A0ABP4AZC6_9ACTN</name>
<protein>
    <submittedName>
        <fullName evidence="2">Uncharacterized protein</fullName>
    </submittedName>
</protein>
<gene>
    <name evidence="2" type="ORF">GCM10009554_37000</name>
</gene>
<comment type="caution">
    <text evidence="2">The sequence shown here is derived from an EMBL/GenBank/DDBJ whole genome shotgun (WGS) entry which is preliminary data.</text>
</comment>
<keyword evidence="1" id="KW-0812">Transmembrane</keyword>
<dbReference type="EMBL" id="BAAAHK010000008">
    <property type="protein sequence ID" value="GAA0943607.1"/>
    <property type="molecule type" value="Genomic_DNA"/>
</dbReference>
<sequence>MVGGGTVGAGMVGAGMVGAGMVGRWGGGMVGAGMVGGGVGYFVALAFLRLRVVAALRAARESARWM</sequence>
<accession>A0ABP4AZC6</accession>
<evidence type="ECO:0000256" key="1">
    <source>
        <dbReference type="SAM" id="Phobius"/>
    </source>
</evidence>
<evidence type="ECO:0000313" key="2">
    <source>
        <dbReference type="EMBL" id="GAA0943607.1"/>
    </source>
</evidence>
<proteinExistence type="predicted"/>
<dbReference type="Proteomes" id="UP001500542">
    <property type="component" value="Unassembled WGS sequence"/>
</dbReference>
<keyword evidence="1" id="KW-0472">Membrane</keyword>
<keyword evidence="3" id="KW-1185">Reference proteome</keyword>
<organism evidence="2 3">
    <name type="scientific">Kribbella koreensis</name>
    <dbReference type="NCBI Taxonomy" id="57909"/>
    <lineage>
        <taxon>Bacteria</taxon>
        <taxon>Bacillati</taxon>
        <taxon>Actinomycetota</taxon>
        <taxon>Actinomycetes</taxon>
        <taxon>Propionibacteriales</taxon>
        <taxon>Kribbellaceae</taxon>
        <taxon>Kribbella</taxon>
    </lineage>
</organism>
<evidence type="ECO:0000313" key="3">
    <source>
        <dbReference type="Proteomes" id="UP001500542"/>
    </source>
</evidence>
<reference evidence="3" key="1">
    <citation type="journal article" date="2019" name="Int. J. Syst. Evol. Microbiol.">
        <title>The Global Catalogue of Microorganisms (GCM) 10K type strain sequencing project: providing services to taxonomists for standard genome sequencing and annotation.</title>
        <authorList>
            <consortium name="The Broad Institute Genomics Platform"/>
            <consortium name="The Broad Institute Genome Sequencing Center for Infectious Disease"/>
            <person name="Wu L."/>
            <person name="Ma J."/>
        </authorList>
    </citation>
    <scope>NUCLEOTIDE SEQUENCE [LARGE SCALE GENOMIC DNA]</scope>
    <source>
        <strain evidence="3">JCM 10977</strain>
    </source>
</reference>
<feature type="transmembrane region" description="Helical" evidence="1">
    <location>
        <begin position="25"/>
        <end position="48"/>
    </location>
</feature>